<dbReference type="Proteomes" id="UP001190700">
    <property type="component" value="Unassembled WGS sequence"/>
</dbReference>
<dbReference type="AlphaFoldDB" id="A0AAE0GKA4"/>
<protein>
    <recommendedName>
        <fullName evidence="3">DUF1664 domain-containing protein</fullName>
    </recommendedName>
</protein>
<keyword evidence="5" id="KW-1185">Reference proteome</keyword>
<dbReference type="PANTHER" id="PTHR46667">
    <property type="entry name" value="OS05G0182700 PROTEIN"/>
    <property type="match status" value="1"/>
</dbReference>
<sequence length="371" mass="40116">MAGSLGWGRQVLLILGSSTGVTYVLNNNDGSLSGLLELSNSISDTLKGISLQKVGQQGSSERDNSVDQLSDQVDRLSDEVRKLLSSRGVTVVHSTNGRSGGGFVTYVVLPLTICFGTWAYMKWHGYNLEDLLYVSRASLKHALGGVSKNVTQIKEQISSRIEEVKVRLEGKIRETLQLQEKTQEEVESVSRAVARVEGSIEEQGLRLEHKLQEQSLQAHRLENKLDDQALRLENQGLRLENQGVELRDKFMELEGKLDYTATGIGLLCNVVCDVLQQTNPNALRSEQLRSFVSELPSSGPSNVARLQSDPTPGLQAISGGETDISPASSLTSADSSASQSISVKSPTTGVLAACAAQGRNRGAKVVDQPQD</sequence>
<proteinExistence type="predicted"/>
<feature type="compositionally biased region" description="Polar residues" evidence="2">
    <location>
        <begin position="295"/>
        <end position="310"/>
    </location>
</feature>
<evidence type="ECO:0000313" key="5">
    <source>
        <dbReference type="Proteomes" id="UP001190700"/>
    </source>
</evidence>
<feature type="domain" description="DUF1664" evidence="3">
    <location>
        <begin position="113"/>
        <end position="201"/>
    </location>
</feature>
<dbReference type="PANTHER" id="PTHR46667:SF6">
    <property type="entry name" value="OS01G0185100 PROTEIN"/>
    <property type="match status" value="1"/>
</dbReference>
<evidence type="ECO:0000256" key="1">
    <source>
        <dbReference type="SAM" id="Coils"/>
    </source>
</evidence>
<name>A0AAE0GKA4_9CHLO</name>
<keyword evidence="1" id="KW-0175">Coiled coil</keyword>
<reference evidence="4 5" key="1">
    <citation type="journal article" date="2015" name="Genome Biol. Evol.">
        <title>Comparative Genomics of a Bacterivorous Green Alga Reveals Evolutionary Causalities and Consequences of Phago-Mixotrophic Mode of Nutrition.</title>
        <authorList>
            <person name="Burns J.A."/>
            <person name="Paasch A."/>
            <person name="Narechania A."/>
            <person name="Kim E."/>
        </authorList>
    </citation>
    <scope>NUCLEOTIDE SEQUENCE [LARGE SCALE GENOMIC DNA]</scope>
    <source>
        <strain evidence="4 5">PLY_AMNH</strain>
    </source>
</reference>
<accession>A0AAE0GKA4</accession>
<feature type="compositionally biased region" description="Low complexity" evidence="2">
    <location>
        <begin position="325"/>
        <end position="345"/>
    </location>
</feature>
<feature type="coiled-coil region" evidence="1">
    <location>
        <begin position="211"/>
        <end position="242"/>
    </location>
</feature>
<organism evidence="4 5">
    <name type="scientific">Cymbomonas tetramitiformis</name>
    <dbReference type="NCBI Taxonomy" id="36881"/>
    <lineage>
        <taxon>Eukaryota</taxon>
        <taxon>Viridiplantae</taxon>
        <taxon>Chlorophyta</taxon>
        <taxon>Pyramimonadophyceae</taxon>
        <taxon>Pyramimonadales</taxon>
        <taxon>Pyramimonadaceae</taxon>
        <taxon>Cymbomonas</taxon>
    </lineage>
</organism>
<dbReference type="EMBL" id="LGRX02004734">
    <property type="protein sequence ID" value="KAK3279667.1"/>
    <property type="molecule type" value="Genomic_DNA"/>
</dbReference>
<evidence type="ECO:0000259" key="3">
    <source>
        <dbReference type="Pfam" id="PF07889"/>
    </source>
</evidence>
<evidence type="ECO:0000256" key="2">
    <source>
        <dbReference type="SAM" id="MobiDB-lite"/>
    </source>
</evidence>
<feature type="region of interest" description="Disordered" evidence="2">
    <location>
        <begin position="295"/>
        <end position="347"/>
    </location>
</feature>
<dbReference type="Pfam" id="PF07889">
    <property type="entry name" value="DUF1664"/>
    <property type="match status" value="1"/>
</dbReference>
<dbReference type="InterPro" id="IPR012458">
    <property type="entry name" value="DUF1664"/>
</dbReference>
<comment type="caution">
    <text evidence="4">The sequence shown here is derived from an EMBL/GenBank/DDBJ whole genome shotgun (WGS) entry which is preliminary data.</text>
</comment>
<evidence type="ECO:0000313" key="4">
    <source>
        <dbReference type="EMBL" id="KAK3279667.1"/>
    </source>
</evidence>
<gene>
    <name evidence="4" type="ORF">CYMTET_12458</name>
</gene>